<feature type="non-terminal residue" evidence="3">
    <location>
        <position position="294"/>
    </location>
</feature>
<dbReference type="Pfam" id="PF20922">
    <property type="entry name" value="Anamorsin_N"/>
    <property type="match status" value="1"/>
</dbReference>
<keyword evidence="4" id="KW-1185">Reference proteome</keyword>
<evidence type="ECO:0000259" key="2">
    <source>
        <dbReference type="Pfam" id="PF20922"/>
    </source>
</evidence>
<dbReference type="GO" id="GO:0051536">
    <property type="term" value="F:iron-sulfur cluster binding"/>
    <property type="evidence" value="ECO:0007669"/>
    <property type="project" value="InterPro"/>
</dbReference>
<feature type="compositionally biased region" description="Basic and acidic residues" evidence="1">
    <location>
        <begin position="1"/>
        <end position="11"/>
    </location>
</feature>
<dbReference type="InterPro" id="IPR049011">
    <property type="entry name" value="Anamorsin_N_metazoan"/>
</dbReference>
<dbReference type="Gene3D" id="3.40.50.150">
    <property type="entry name" value="Vaccinia Virus protein VP39"/>
    <property type="match status" value="1"/>
</dbReference>
<feature type="domain" description="Anamorsin N-terminal" evidence="2">
    <location>
        <begin position="107"/>
        <end position="235"/>
    </location>
</feature>
<dbReference type="InterPro" id="IPR029063">
    <property type="entry name" value="SAM-dependent_MTases_sf"/>
</dbReference>
<gene>
    <name evidence="3" type="ORF">BC938DRAFT_472410</name>
</gene>
<feature type="compositionally biased region" description="Basic and acidic residues" evidence="1">
    <location>
        <begin position="34"/>
        <end position="50"/>
    </location>
</feature>
<sequence length="294" mass="31994">MQNGEKPRDMITRVPAQMEFSTSLPRRQGLTGHYPDRRPEPAPHGKEQPRYTRHGLRGCCLRAVGTCGCRCVYDLCGCRCLNAKSTRNLICKLTLAEFDALTPLAAPLASASYTTIYSNFFHPSVHSHPPTSLQKFLQTLTPGGILTLREPVLLEPLPPATCPVTRSSQELVSALRLTGFIDITIASLDPVAEQDLTDFFHVWGATRVEQGITVLGGKLAVATVVARKPAYEVGQKVALNFARKTNPVVGDGGPAKSTAAAWTLSLNDEDEELEDEDALLDEEDKIKPSKASLT</sequence>
<dbReference type="PANTHER" id="PTHR13273">
    <property type="entry name" value="ANAMORSIN"/>
    <property type="match status" value="1"/>
</dbReference>
<accession>A0A433Q654</accession>
<dbReference type="SUPFAM" id="SSF53335">
    <property type="entry name" value="S-adenosyl-L-methionine-dependent methyltransferases"/>
    <property type="match status" value="1"/>
</dbReference>
<dbReference type="GO" id="GO:0005737">
    <property type="term" value="C:cytoplasm"/>
    <property type="evidence" value="ECO:0007669"/>
    <property type="project" value="InterPro"/>
</dbReference>
<evidence type="ECO:0000313" key="3">
    <source>
        <dbReference type="EMBL" id="RUS25258.1"/>
    </source>
</evidence>
<reference evidence="3 4" key="1">
    <citation type="journal article" date="2018" name="New Phytol.">
        <title>Phylogenomics of Endogonaceae and evolution of mycorrhizas within Mucoromycota.</title>
        <authorList>
            <person name="Chang Y."/>
            <person name="Desiro A."/>
            <person name="Na H."/>
            <person name="Sandor L."/>
            <person name="Lipzen A."/>
            <person name="Clum A."/>
            <person name="Barry K."/>
            <person name="Grigoriev I.V."/>
            <person name="Martin F.M."/>
            <person name="Stajich J.E."/>
            <person name="Smith M.E."/>
            <person name="Bonito G."/>
            <person name="Spatafora J.W."/>
        </authorList>
    </citation>
    <scope>NUCLEOTIDE SEQUENCE [LARGE SCALE GENOMIC DNA]</scope>
    <source>
        <strain evidence="3 4">AD002</strain>
    </source>
</reference>
<proteinExistence type="predicted"/>
<dbReference type="PANTHER" id="PTHR13273:SF14">
    <property type="entry name" value="ANAMORSIN"/>
    <property type="match status" value="1"/>
</dbReference>
<feature type="region of interest" description="Disordered" evidence="1">
    <location>
        <begin position="272"/>
        <end position="294"/>
    </location>
</feature>
<comment type="caution">
    <text evidence="3">The sequence shown here is derived from an EMBL/GenBank/DDBJ whole genome shotgun (WGS) entry which is preliminary data.</text>
</comment>
<feature type="compositionally biased region" description="Acidic residues" evidence="1">
    <location>
        <begin position="272"/>
        <end position="283"/>
    </location>
</feature>
<name>A0A433Q654_9FUNG</name>
<protein>
    <recommendedName>
        <fullName evidence="2">Anamorsin N-terminal domain-containing protein</fullName>
    </recommendedName>
</protein>
<dbReference type="Proteomes" id="UP000274822">
    <property type="component" value="Unassembled WGS sequence"/>
</dbReference>
<evidence type="ECO:0000313" key="4">
    <source>
        <dbReference type="Proteomes" id="UP000274822"/>
    </source>
</evidence>
<dbReference type="InterPro" id="IPR007785">
    <property type="entry name" value="Anamorsin"/>
</dbReference>
<dbReference type="GO" id="GO:0016226">
    <property type="term" value="P:iron-sulfur cluster assembly"/>
    <property type="evidence" value="ECO:0007669"/>
    <property type="project" value="InterPro"/>
</dbReference>
<dbReference type="EMBL" id="RBNJ01013474">
    <property type="protein sequence ID" value="RUS25258.1"/>
    <property type="molecule type" value="Genomic_DNA"/>
</dbReference>
<dbReference type="AlphaFoldDB" id="A0A433Q654"/>
<organism evidence="3 4">
    <name type="scientific">Jimgerdemannia flammicorona</name>
    <dbReference type="NCBI Taxonomy" id="994334"/>
    <lineage>
        <taxon>Eukaryota</taxon>
        <taxon>Fungi</taxon>
        <taxon>Fungi incertae sedis</taxon>
        <taxon>Mucoromycota</taxon>
        <taxon>Mucoromycotina</taxon>
        <taxon>Endogonomycetes</taxon>
        <taxon>Endogonales</taxon>
        <taxon>Endogonaceae</taxon>
        <taxon>Jimgerdemannia</taxon>
    </lineage>
</organism>
<evidence type="ECO:0000256" key="1">
    <source>
        <dbReference type="SAM" id="MobiDB-lite"/>
    </source>
</evidence>
<feature type="region of interest" description="Disordered" evidence="1">
    <location>
        <begin position="1"/>
        <end position="50"/>
    </location>
</feature>